<dbReference type="AlphaFoldDB" id="A0A0K2AJA0"/>
<reference evidence="1" key="2">
    <citation type="submission" date="2015-07" db="EMBL/GenBank/DDBJ databases">
        <title>Complete genome sequence of Streptomyces ambofaciens ATCC 23877, the spiramycin producer.</title>
        <authorList>
            <person name="Thibessard A."/>
            <person name="Haas D."/>
            <person name="Gerbaud C."/>
            <person name="Aigle B."/>
            <person name="Lautru S."/>
            <person name="Pernodet J.-L."/>
            <person name="Leblond P."/>
        </authorList>
    </citation>
    <scope>NUCLEOTIDE SEQUENCE [LARGE SCALE GENOMIC DNA]</scope>
    <source>
        <strain evidence="1">ATCC 23877</strain>
    </source>
</reference>
<protein>
    <submittedName>
        <fullName evidence="1">Putative secreted protein</fullName>
    </submittedName>
</protein>
<reference evidence="3" key="1">
    <citation type="journal article" date="2015" name="J. Biotechnol.">
        <title>Complete genome sequence of Streptomyces ambofaciens ATCC 23877, the spiramycin producer.</title>
        <authorList>
            <person name="Thibessard A."/>
            <person name="Haas D."/>
            <person name="Gerbaud C."/>
            <person name="Aigle B."/>
            <person name="Lautru S."/>
            <person name="Pernodet J.L."/>
            <person name="Leblond P."/>
        </authorList>
    </citation>
    <scope>NUCLEOTIDE SEQUENCE [LARGE SCALE GENOMIC DNA]</scope>
    <source>
        <strain evidence="3">ATCC 23877 / 3486 / DSM 40053 / JCM 4204 / NBRC 12836 / NRRL B-2516</strain>
    </source>
</reference>
<name>A0A0K2AJA0_STRA7</name>
<dbReference type="EMBL" id="CP012382">
    <property type="protein sequence ID" value="AKZ53064.1"/>
    <property type="molecule type" value="Genomic_DNA"/>
</dbReference>
<gene>
    <name evidence="1" type="ORF">SAM23877_0015</name>
    <name evidence="2" type="ORF">SAM23877_7654</name>
</gene>
<evidence type="ECO:0000313" key="3">
    <source>
        <dbReference type="Proteomes" id="UP000061018"/>
    </source>
</evidence>
<organism evidence="1 3">
    <name type="scientific">Streptomyces ambofaciens (strain ATCC 23877 / 3486 / DSM 40053 / JCM 4204 / NBRC 12836 / NRRL B-2516)</name>
    <dbReference type="NCBI Taxonomy" id="278992"/>
    <lineage>
        <taxon>Bacteria</taxon>
        <taxon>Bacillati</taxon>
        <taxon>Actinomycetota</taxon>
        <taxon>Actinomycetes</taxon>
        <taxon>Kitasatosporales</taxon>
        <taxon>Streptomycetaceae</taxon>
        <taxon>Streptomyces</taxon>
    </lineage>
</organism>
<evidence type="ECO:0000313" key="2">
    <source>
        <dbReference type="EMBL" id="AKZ60695.1"/>
    </source>
</evidence>
<proteinExistence type="predicted"/>
<evidence type="ECO:0000313" key="1">
    <source>
        <dbReference type="EMBL" id="AKZ53064.1"/>
    </source>
</evidence>
<dbReference type="KEGG" id="samb:SAM23877_0015"/>
<dbReference type="KEGG" id="samb:SAM23877_7654"/>
<accession>A0A0K2AJA0</accession>
<dbReference type="Proteomes" id="UP000061018">
    <property type="component" value="Chromosome"/>
</dbReference>
<sequence length="69" mass="7295">MSWAVLFGWHITEVPELKIPFPGVWEISYHARSATSGTPGGARASPTPLALAGDFGSFVEGLTSASDFD</sequence>
<dbReference type="EMBL" id="CP012382">
    <property type="protein sequence ID" value="AKZ60695.1"/>
    <property type="molecule type" value="Genomic_DNA"/>
</dbReference>